<comment type="caution">
    <text evidence="3">The sequence shown here is derived from an EMBL/GenBank/DDBJ whole genome shotgun (WGS) entry which is preliminary data.</text>
</comment>
<protein>
    <submittedName>
        <fullName evidence="3">Rhodanese-like domain-containing protein</fullName>
    </submittedName>
</protein>
<dbReference type="PANTHER" id="PTHR44086:SF10">
    <property type="entry name" value="THIOSULFATE SULFURTRANSFERASE_RHODANESE-LIKE DOMAIN-CONTAINING PROTEIN 3"/>
    <property type="match status" value="1"/>
</dbReference>
<organism evidence="3 4">
    <name type="scientific">Zongyangia hominis</name>
    <dbReference type="NCBI Taxonomy" id="2763677"/>
    <lineage>
        <taxon>Bacteria</taxon>
        <taxon>Bacillati</taxon>
        <taxon>Bacillota</taxon>
        <taxon>Clostridia</taxon>
        <taxon>Eubacteriales</taxon>
        <taxon>Oscillospiraceae</taxon>
        <taxon>Zongyangia</taxon>
    </lineage>
</organism>
<dbReference type="SMART" id="SM00450">
    <property type="entry name" value="RHOD"/>
    <property type="match status" value="1"/>
</dbReference>
<keyword evidence="4" id="KW-1185">Reference proteome</keyword>
<evidence type="ECO:0000313" key="4">
    <source>
        <dbReference type="Proteomes" id="UP000660861"/>
    </source>
</evidence>
<evidence type="ECO:0000259" key="2">
    <source>
        <dbReference type="PROSITE" id="PS50206"/>
    </source>
</evidence>
<accession>A0A926EBR3</accession>
<feature type="signal peptide" evidence="1">
    <location>
        <begin position="1"/>
        <end position="27"/>
    </location>
</feature>
<evidence type="ECO:0000313" key="3">
    <source>
        <dbReference type="EMBL" id="MBC8569319.1"/>
    </source>
</evidence>
<keyword evidence="1" id="KW-0732">Signal</keyword>
<dbReference type="InterPro" id="IPR001763">
    <property type="entry name" value="Rhodanese-like_dom"/>
</dbReference>
<dbReference type="Gene3D" id="3.40.250.10">
    <property type="entry name" value="Rhodanese-like domain"/>
    <property type="match status" value="1"/>
</dbReference>
<dbReference type="RefSeq" id="WP_262396426.1">
    <property type="nucleotide sequence ID" value="NZ_JACRTC010000001.1"/>
</dbReference>
<dbReference type="Proteomes" id="UP000660861">
    <property type="component" value="Unassembled WGS sequence"/>
</dbReference>
<reference evidence="3" key="1">
    <citation type="submission" date="2020-08" db="EMBL/GenBank/DDBJ databases">
        <title>Genome public.</title>
        <authorList>
            <person name="Liu C."/>
            <person name="Sun Q."/>
        </authorList>
    </citation>
    <scope>NUCLEOTIDE SEQUENCE</scope>
    <source>
        <strain evidence="3">NSJ-54</strain>
    </source>
</reference>
<gene>
    <name evidence="3" type="ORF">H8709_00555</name>
</gene>
<feature type="domain" description="Rhodanese" evidence="2">
    <location>
        <begin position="59"/>
        <end position="145"/>
    </location>
</feature>
<dbReference type="AlphaFoldDB" id="A0A926EBR3"/>
<dbReference type="CDD" id="cd00158">
    <property type="entry name" value="RHOD"/>
    <property type="match status" value="1"/>
</dbReference>
<dbReference type="PROSITE" id="PS51257">
    <property type="entry name" value="PROKAR_LIPOPROTEIN"/>
    <property type="match status" value="1"/>
</dbReference>
<dbReference type="SUPFAM" id="SSF52821">
    <property type="entry name" value="Rhodanese/Cell cycle control phosphatase"/>
    <property type="match status" value="1"/>
</dbReference>
<dbReference type="PROSITE" id="PS00380">
    <property type="entry name" value="RHODANESE_1"/>
    <property type="match status" value="1"/>
</dbReference>
<name>A0A926EBR3_9FIRM</name>
<proteinExistence type="predicted"/>
<dbReference type="PANTHER" id="PTHR44086">
    <property type="entry name" value="THIOSULFATE SULFURTRANSFERASE RDL2, MITOCHONDRIAL-RELATED"/>
    <property type="match status" value="1"/>
</dbReference>
<dbReference type="EMBL" id="JACRTC010000001">
    <property type="protein sequence ID" value="MBC8569319.1"/>
    <property type="molecule type" value="Genomic_DNA"/>
</dbReference>
<dbReference type="Pfam" id="PF00581">
    <property type="entry name" value="Rhodanese"/>
    <property type="match status" value="1"/>
</dbReference>
<evidence type="ECO:0000256" key="1">
    <source>
        <dbReference type="SAM" id="SignalP"/>
    </source>
</evidence>
<dbReference type="InterPro" id="IPR036873">
    <property type="entry name" value="Rhodanese-like_dom_sf"/>
</dbReference>
<dbReference type="PROSITE" id="PS50206">
    <property type="entry name" value="RHODANESE_3"/>
    <property type="match status" value="1"/>
</dbReference>
<dbReference type="InterPro" id="IPR001307">
    <property type="entry name" value="Thiosulphate_STrfase_CS"/>
</dbReference>
<feature type="chain" id="PRO_5036720891" evidence="1">
    <location>
        <begin position="28"/>
        <end position="152"/>
    </location>
</feature>
<sequence length="152" mass="16131">MNRLIRTGVLLAAALTLLLAGCGGKEAASGSHSGSGSPQESSVLAYHKITAEEGKRMMDEGNVTVVDVRRTDEYQAGHIPGAICVPNEGIGSEQPEALPDLDGVLVVYCHTGVRSKQASDKLVEIGYRNVYDMGGIVDWPYDIAKGDEADEQ</sequence>
<dbReference type="GO" id="GO:0004792">
    <property type="term" value="F:thiosulfate-cyanide sulfurtransferase activity"/>
    <property type="evidence" value="ECO:0007669"/>
    <property type="project" value="InterPro"/>
</dbReference>